<evidence type="ECO:0000313" key="1">
    <source>
        <dbReference type="EMBL" id="OLY84081.1"/>
    </source>
</evidence>
<organism evidence="1 2">
    <name type="scientific">Smittium mucronatum</name>
    <dbReference type="NCBI Taxonomy" id="133383"/>
    <lineage>
        <taxon>Eukaryota</taxon>
        <taxon>Fungi</taxon>
        <taxon>Fungi incertae sedis</taxon>
        <taxon>Zoopagomycota</taxon>
        <taxon>Kickxellomycotina</taxon>
        <taxon>Harpellomycetes</taxon>
        <taxon>Harpellales</taxon>
        <taxon>Legeriomycetaceae</taxon>
        <taxon>Smittium</taxon>
    </lineage>
</organism>
<evidence type="ECO:0000313" key="2">
    <source>
        <dbReference type="Proteomes" id="UP000187455"/>
    </source>
</evidence>
<protein>
    <submittedName>
        <fullName evidence="1">Uncharacterized protein</fullName>
    </submittedName>
</protein>
<dbReference type="Proteomes" id="UP000187455">
    <property type="component" value="Unassembled WGS sequence"/>
</dbReference>
<gene>
    <name evidence="1" type="ORF">AYI68_g1760</name>
</gene>
<dbReference type="EMBL" id="LSSL01000625">
    <property type="protein sequence ID" value="OLY84081.1"/>
    <property type="molecule type" value="Genomic_DNA"/>
</dbReference>
<proteinExistence type="predicted"/>
<sequence length="144" mass="16188">MYVTIHLINMISWCRWLSRLSNTQTVAGSSPAEIIGSNPVADVARLAQSVERETLNLKAADIVIKNYTKKYEKKKKSYRKDYYPNYNKLLCRTTGCVPTGKGFNLPTERPPLALLQVGWMTEVTCSHELSSLSMNNSSLKLLSS</sequence>
<dbReference type="AlphaFoldDB" id="A0A1R0H4Q0"/>
<accession>A0A1R0H4Q0</accession>
<name>A0A1R0H4Q0_9FUNG</name>
<comment type="caution">
    <text evidence="1">The sequence shown here is derived from an EMBL/GenBank/DDBJ whole genome shotgun (WGS) entry which is preliminary data.</text>
</comment>
<dbReference type="OrthoDB" id="4775338at2759"/>
<reference evidence="1 2" key="1">
    <citation type="journal article" date="2016" name="Mol. Biol. Evol.">
        <title>Genome-Wide Survey of Gut Fungi (Harpellales) Reveals the First Horizontally Transferred Ubiquitin Gene from a Mosquito Host.</title>
        <authorList>
            <person name="Wang Y."/>
            <person name="White M.M."/>
            <person name="Kvist S."/>
            <person name="Moncalvo J.M."/>
        </authorList>
    </citation>
    <scope>NUCLEOTIDE SEQUENCE [LARGE SCALE GENOMIC DNA]</scope>
    <source>
        <strain evidence="1 2">ALG-7-W6</strain>
    </source>
</reference>
<keyword evidence="2" id="KW-1185">Reference proteome</keyword>